<reference evidence="2 3" key="1">
    <citation type="submission" date="2021-01" db="EMBL/GenBank/DDBJ databases">
        <title>Whole genome shotgun sequence of Plantactinospora mayteni NBRC 109088.</title>
        <authorList>
            <person name="Komaki H."/>
            <person name="Tamura T."/>
        </authorList>
    </citation>
    <scope>NUCLEOTIDE SEQUENCE [LARGE SCALE GENOMIC DNA]</scope>
    <source>
        <strain evidence="2 3">NBRC 109088</strain>
    </source>
</reference>
<protein>
    <submittedName>
        <fullName evidence="2">Type VII secretion protein EccB</fullName>
    </submittedName>
</protein>
<keyword evidence="3" id="KW-1185">Reference proteome</keyword>
<gene>
    <name evidence="2" type="ORF">Pma05_68510</name>
</gene>
<comment type="caution">
    <text evidence="2">The sequence shown here is derived from an EMBL/GenBank/DDBJ whole genome shotgun (WGS) entry which is preliminary data.</text>
</comment>
<dbReference type="PANTHER" id="PTHR40765">
    <property type="entry name" value="ESX-2 SECRETION SYSTEM ATPASE ECCB2"/>
    <property type="match status" value="1"/>
</dbReference>
<keyword evidence="1" id="KW-0812">Transmembrane</keyword>
<organism evidence="2 3">
    <name type="scientific">Plantactinospora mayteni</name>
    <dbReference type="NCBI Taxonomy" id="566021"/>
    <lineage>
        <taxon>Bacteria</taxon>
        <taxon>Bacillati</taxon>
        <taxon>Actinomycetota</taxon>
        <taxon>Actinomycetes</taxon>
        <taxon>Micromonosporales</taxon>
        <taxon>Micromonosporaceae</taxon>
        <taxon>Plantactinospora</taxon>
    </lineage>
</organism>
<dbReference type="EMBL" id="BONX01000052">
    <property type="protein sequence ID" value="GIH00279.1"/>
    <property type="molecule type" value="Genomic_DNA"/>
</dbReference>
<dbReference type="InterPro" id="IPR044857">
    <property type="entry name" value="T7SS_EccB_R1"/>
</dbReference>
<evidence type="ECO:0000313" key="3">
    <source>
        <dbReference type="Proteomes" id="UP000621500"/>
    </source>
</evidence>
<dbReference type="RefSeq" id="WP_203861605.1">
    <property type="nucleotide sequence ID" value="NZ_BAAAZQ010000022.1"/>
</dbReference>
<sequence length="474" mass="49566">MASKRDQLHAYQFLVQRVISGLVTRESDPEQPPFRRPVYAAYGGIAVAVIALAVVGIYGIIVPGGAKSWRGGDAVVVEKETGTRYVYLDGRLHPVANYTSALLALERHAQTRVVSRNSLVGVTRGPRIGIPDAPDALPAPKRLLSGEWTFCSQPGRDRTGAAVWESVLMVGHRPAAGDPLAERALLVAVAGSGERHLVWQGYRHAIDRADTVAVEVALRAGPAIPVNPAVLDVLPAGRPITPIVVRDVGKPSQAVPGRKDIRAGQLLVATSSGGVQHYLAEVGQLRPISELQYDIQLASRRTAAAYPRKKPAGVSLSLLEAAGAKHAPAVPVAAGDPPVLPPEFAAGATSTTMCLVFAPRGPVPAVLLDPAMPSVDPMRQTPGSTEGGTRLADRVLVPGGGAAVVESMPAPDAPAGTLLLVTDLGIAHPLADPKVLEVLGYPGVRPVRMPAGVVSRLRMGTALSHDGAMRHSQT</sequence>
<dbReference type="PANTHER" id="PTHR40765:SF2">
    <property type="entry name" value="ESX-2 SECRETION SYSTEM ATPASE ECCB2"/>
    <property type="match status" value="1"/>
</dbReference>
<keyword evidence="1" id="KW-1133">Transmembrane helix</keyword>
<proteinExistence type="predicted"/>
<dbReference type="Gene3D" id="3.30.2390.20">
    <property type="entry name" value="Type VII secretion system EccB, repeat 1 domain"/>
    <property type="match status" value="1"/>
</dbReference>
<name>A0ABQ4F039_9ACTN</name>
<dbReference type="Proteomes" id="UP000621500">
    <property type="component" value="Unassembled WGS sequence"/>
</dbReference>
<dbReference type="Pfam" id="PF05108">
    <property type="entry name" value="T7SS_ESX1_EccB"/>
    <property type="match status" value="1"/>
</dbReference>
<feature type="transmembrane region" description="Helical" evidence="1">
    <location>
        <begin position="39"/>
        <end position="61"/>
    </location>
</feature>
<evidence type="ECO:0000313" key="2">
    <source>
        <dbReference type="EMBL" id="GIH00279.1"/>
    </source>
</evidence>
<keyword evidence="1" id="KW-0472">Membrane</keyword>
<dbReference type="InterPro" id="IPR007795">
    <property type="entry name" value="T7SS_EccB"/>
</dbReference>
<accession>A0ABQ4F039</accession>
<evidence type="ECO:0000256" key="1">
    <source>
        <dbReference type="SAM" id="Phobius"/>
    </source>
</evidence>
<dbReference type="NCBIfam" id="TIGR03919">
    <property type="entry name" value="T7SS_EccB"/>
    <property type="match status" value="1"/>
</dbReference>